<dbReference type="RefSeq" id="WP_179664621.1">
    <property type="nucleotide sequence ID" value="NZ_JACCBG010000001.1"/>
</dbReference>
<dbReference type="PANTHER" id="PTHR46401:SF2">
    <property type="entry name" value="GLYCOSYLTRANSFERASE WBBK-RELATED"/>
    <property type="match status" value="1"/>
</dbReference>
<comment type="caution">
    <text evidence="5">The sequence shown here is derived from an EMBL/GenBank/DDBJ whole genome shotgun (WGS) entry which is preliminary data.</text>
</comment>
<evidence type="ECO:0000259" key="3">
    <source>
        <dbReference type="Pfam" id="PF00534"/>
    </source>
</evidence>
<dbReference type="GO" id="GO:0009103">
    <property type="term" value="P:lipopolysaccharide biosynthetic process"/>
    <property type="evidence" value="ECO:0007669"/>
    <property type="project" value="TreeGrafter"/>
</dbReference>
<feature type="domain" description="Glycosyl transferase family 1" evidence="3">
    <location>
        <begin position="198"/>
        <end position="343"/>
    </location>
</feature>
<organism evidence="5 6">
    <name type="scientific">Nocardioides panaciterrulae</name>
    <dbReference type="NCBI Taxonomy" id="661492"/>
    <lineage>
        <taxon>Bacteria</taxon>
        <taxon>Bacillati</taxon>
        <taxon>Actinomycetota</taxon>
        <taxon>Actinomycetes</taxon>
        <taxon>Propionibacteriales</taxon>
        <taxon>Nocardioidaceae</taxon>
        <taxon>Nocardioides</taxon>
    </lineage>
</organism>
<dbReference type="Proteomes" id="UP000535511">
    <property type="component" value="Unassembled WGS sequence"/>
</dbReference>
<sequence>MRVAVNLLTDHPDHPSGAHWFWTRVLPEMAARLTADEEICLMTSPRSRSGHLTAGRGVSHLTFPWSNEHPRLRTLSEHLYSPVALRRHRIDVLSTLIAPVVKPTPGLVAHFKTMHAYTDPAAIPPLVRWYRRRSYPRTAEVADAIIINSESLRAEVQRHLDVDPAKLCLIPEAVDHEVFRPGDREAAAAVLRERYGVTGPFVLFVSSLWPYKNCEGLLRAFALAREALPGHRLVVVGSARDTEYAGRLRRLAEDLGLADLVSWVGGVPLTDTVPFYRAADVFVYPSFNETFGLPILEAMACACPVVTSDRSAMPETAGGAALLADPHDPSSLATAIVEACLDSADGLRKLGPERAGEFTWARTGAQTLEVYREVHRRTGGAS</sequence>
<keyword evidence="2 5" id="KW-0808">Transferase</keyword>
<dbReference type="Pfam" id="PF00534">
    <property type="entry name" value="Glycos_transf_1"/>
    <property type="match status" value="1"/>
</dbReference>
<dbReference type="GO" id="GO:0016757">
    <property type="term" value="F:glycosyltransferase activity"/>
    <property type="evidence" value="ECO:0007669"/>
    <property type="project" value="UniProtKB-KW"/>
</dbReference>
<evidence type="ECO:0000256" key="1">
    <source>
        <dbReference type="ARBA" id="ARBA00022676"/>
    </source>
</evidence>
<dbReference type="InterPro" id="IPR028098">
    <property type="entry name" value="Glyco_trans_4-like_N"/>
</dbReference>
<dbReference type="AlphaFoldDB" id="A0A7Y9JD97"/>
<evidence type="ECO:0000313" key="5">
    <source>
        <dbReference type="EMBL" id="NYD43059.1"/>
    </source>
</evidence>
<reference evidence="5 6" key="1">
    <citation type="submission" date="2020-07" db="EMBL/GenBank/DDBJ databases">
        <title>Sequencing the genomes of 1000 actinobacteria strains.</title>
        <authorList>
            <person name="Klenk H.-P."/>
        </authorList>
    </citation>
    <scope>NUCLEOTIDE SEQUENCE [LARGE SCALE GENOMIC DNA]</scope>
    <source>
        <strain evidence="5 6">DSM 21350</strain>
    </source>
</reference>
<accession>A0A7Y9JD97</accession>
<dbReference type="CDD" id="cd03809">
    <property type="entry name" value="GT4_MtfB-like"/>
    <property type="match status" value="1"/>
</dbReference>
<proteinExistence type="predicted"/>
<evidence type="ECO:0000313" key="6">
    <source>
        <dbReference type="Proteomes" id="UP000535511"/>
    </source>
</evidence>
<keyword evidence="6" id="KW-1185">Reference proteome</keyword>
<dbReference type="Gene3D" id="3.40.50.2000">
    <property type="entry name" value="Glycogen Phosphorylase B"/>
    <property type="match status" value="2"/>
</dbReference>
<gene>
    <name evidence="5" type="ORF">BJZ21_003142</name>
</gene>
<dbReference type="Pfam" id="PF13439">
    <property type="entry name" value="Glyco_transf_4"/>
    <property type="match status" value="1"/>
</dbReference>
<dbReference type="InterPro" id="IPR001296">
    <property type="entry name" value="Glyco_trans_1"/>
</dbReference>
<dbReference type="PANTHER" id="PTHR46401">
    <property type="entry name" value="GLYCOSYLTRANSFERASE WBBK-RELATED"/>
    <property type="match status" value="1"/>
</dbReference>
<feature type="domain" description="Glycosyltransferase subfamily 4-like N-terminal" evidence="4">
    <location>
        <begin position="47"/>
        <end position="177"/>
    </location>
</feature>
<name>A0A7Y9JD97_9ACTN</name>
<dbReference type="SUPFAM" id="SSF53756">
    <property type="entry name" value="UDP-Glycosyltransferase/glycogen phosphorylase"/>
    <property type="match status" value="1"/>
</dbReference>
<dbReference type="EMBL" id="JACCBG010000001">
    <property type="protein sequence ID" value="NYD43059.1"/>
    <property type="molecule type" value="Genomic_DNA"/>
</dbReference>
<protein>
    <submittedName>
        <fullName evidence="5">Glycosyltransferase involved in cell wall biosynthesis</fullName>
    </submittedName>
</protein>
<keyword evidence="1" id="KW-0328">Glycosyltransferase</keyword>
<evidence type="ECO:0000256" key="2">
    <source>
        <dbReference type="ARBA" id="ARBA00022679"/>
    </source>
</evidence>
<evidence type="ECO:0000259" key="4">
    <source>
        <dbReference type="Pfam" id="PF13439"/>
    </source>
</evidence>